<evidence type="ECO:0000256" key="7">
    <source>
        <dbReference type="ARBA" id="ARBA00023004"/>
    </source>
</evidence>
<dbReference type="CDD" id="cd03505">
    <property type="entry name" value="Delta9-FADS-like"/>
    <property type="match status" value="1"/>
</dbReference>
<comment type="caution">
    <text evidence="13">The sequence shown here is derived from an EMBL/GenBank/DDBJ whole genome shotgun (WGS) entry which is preliminary data.</text>
</comment>
<feature type="transmembrane region" description="Helical" evidence="11">
    <location>
        <begin position="12"/>
        <end position="31"/>
    </location>
</feature>
<dbReference type="Pfam" id="PF00487">
    <property type="entry name" value="FA_desaturase"/>
    <property type="match status" value="1"/>
</dbReference>
<name>A0ABT4RPJ8_9ACTN</name>
<sequence length="316" mass="35793">MTRLERRVNMAAVFIPFIVTAVAIAVLWGDWIGWSDVVVFGIMYVLSGLGVTVGFHRMLTHRAFQTHNFTRYFFAYLGMLSVQGPVIDWVADHRKHHAHTDVEGDPHSPHVGHGDGLSGALKGLWHSHVGWLWETHGEASARKYAKDLVEDRTMRILNRKFPLIVVGSLLIPTILGGLLSWSLKGAFTGLIWGGFVRIFLQHHVTWSVNSVCHFFGRRRFDIEDKSTNVFWLAIPSFGESWHHNHHAFPRSAAHGLKWWEIDPSQMVINLMKRLGLAWDVVTITPERQAQKLIGAEKPVKKKKPAESDEKVAEPVA</sequence>
<keyword evidence="8" id="KW-0443">Lipid metabolism</keyword>
<evidence type="ECO:0000256" key="9">
    <source>
        <dbReference type="ARBA" id="ARBA00023136"/>
    </source>
</evidence>
<keyword evidence="7" id="KW-0408">Iron</keyword>
<dbReference type="EMBL" id="JAPCID010000040">
    <property type="protein sequence ID" value="MDA0140447.1"/>
    <property type="molecule type" value="Genomic_DNA"/>
</dbReference>
<feature type="domain" description="Fatty acid desaturase" evidence="12">
    <location>
        <begin position="39"/>
        <end position="261"/>
    </location>
</feature>
<protein>
    <submittedName>
        <fullName evidence="13">Fatty acid desaturase</fullName>
        <ecNumber evidence="13">1.14.19.-</ecNumber>
    </submittedName>
</protein>
<dbReference type="EC" id="1.14.19.-" evidence="13"/>
<comment type="subcellular location">
    <subcellularLocation>
        <location evidence="1">Membrane</location>
        <topology evidence="1">Multi-pass membrane protein</topology>
    </subcellularLocation>
</comment>
<evidence type="ECO:0000256" key="5">
    <source>
        <dbReference type="ARBA" id="ARBA00022989"/>
    </source>
</evidence>
<evidence type="ECO:0000256" key="1">
    <source>
        <dbReference type="ARBA" id="ARBA00004141"/>
    </source>
</evidence>
<keyword evidence="3 11" id="KW-0812">Transmembrane</keyword>
<evidence type="ECO:0000256" key="4">
    <source>
        <dbReference type="ARBA" id="ARBA00022832"/>
    </source>
</evidence>
<keyword evidence="14" id="KW-1185">Reference proteome</keyword>
<organism evidence="13 14">
    <name type="scientific">Solirubrobacter deserti</name>
    <dbReference type="NCBI Taxonomy" id="2282478"/>
    <lineage>
        <taxon>Bacteria</taxon>
        <taxon>Bacillati</taxon>
        <taxon>Actinomycetota</taxon>
        <taxon>Thermoleophilia</taxon>
        <taxon>Solirubrobacterales</taxon>
        <taxon>Solirubrobacteraceae</taxon>
        <taxon>Solirubrobacter</taxon>
    </lineage>
</organism>
<evidence type="ECO:0000256" key="8">
    <source>
        <dbReference type="ARBA" id="ARBA00023098"/>
    </source>
</evidence>
<evidence type="ECO:0000259" key="12">
    <source>
        <dbReference type="Pfam" id="PF00487"/>
    </source>
</evidence>
<evidence type="ECO:0000256" key="10">
    <source>
        <dbReference type="SAM" id="MobiDB-lite"/>
    </source>
</evidence>
<dbReference type="PRINTS" id="PR00075">
    <property type="entry name" value="FACDDSATRASE"/>
</dbReference>
<evidence type="ECO:0000256" key="6">
    <source>
        <dbReference type="ARBA" id="ARBA00023002"/>
    </source>
</evidence>
<dbReference type="GO" id="GO:0016491">
    <property type="term" value="F:oxidoreductase activity"/>
    <property type="evidence" value="ECO:0007669"/>
    <property type="project" value="UniProtKB-KW"/>
</dbReference>
<dbReference type="InterPro" id="IPR015876">
    <property type="entry name" value="Acyl-CoA_DS"/>
</dbReference>
<comment type="similarity">
    <text evidence="2">Belongs to the fatty acid desaturase type 2 family.</text>
</comment>
<evidence type="ECO:0000256" key="11">
    <source>
        <dbReference type="SAM" id="Phobius"/>
    </source>
</evidence>
<feature type="compositionally biased region" description="Basic and acidic residues" evidence="10">
    <location>
        <begin position="304"/>
        <end position="316"/>
    </location>
</feature>
<evidence type="ECO:0000256" key="2">
    <source>
        <dbReference type="ARBA" id="ARBA00008749"/>
    </source>
</evidence>
<dbReference type="InterPro" id="IPR005804">
    <property type="entry name" value="FA_desaturase_dom"/>
</dbReference>
<dbReference type="Proteomes" id="UP001147700">
    <property type="component" value="Unassembled WGS sequence"/>
</dbReference>
<feature type="region of interest" description="Disordered" evidence="10">
    <location>
        <begin position="295"/>
        <end position="316"/>
    </location>
</feature>
<keyword evidence="4" id="KW-0276">Fatty acid metabolism</keyword>
<reference evidence="13" key="1">
    <citation type="submission" date="2022-10" db="EMBL/GenBank/DDBJ databases">
        <title>The WGS of Solirubrobacter sp. CPCC 204708.</title>
        <authorList>
            <person name="Jiang Z."/>
        </authorList>
    </citation>
    <scope>NUCLEOTIDE SEQUENCE</scope>
    <source>
        <strain evidence="13">CPCC 204708</strain>
    </source>
</reference>
<dbReference type="PANTHER" id="PTHR11351">
    <property type="entry name" value="ACYL-COA DESATURASE"/>
    <property type="match status" value="1"/>
</dbReference>
<feature type="transmembrane region" description="Helical" evidence="11">
    <location>
        <begin position="161"/>
        <end position="183"/>
    </location>
</feature>
<dbReference type="PANTHER" id="PTHR11351:SF3">
    <property type="entry name" value="BLL4393 PROTEIN"/>
    <property type="match status" value="1"/>
</dbReference>
<evidence type="ECO:0000313" key="14">
    <source>
        <dbReference type="Proteomes" id="UP001147700"/>
    </source>
</evidence>
<dbReference type="RefSeq" id="WP_202957572.1">
    <property type="nucleotide sequence ID" value="NZ_JAPCID010000040.1"/>
</dbReference>
<keyword evidence="5 11" id="KW-1133">Transmembrane helix</keyword>
<accession>A0ABT4RPJ8</accession>
<evidence type="ECO:0000313" key="13">
    <source>
        <dbReference type="EMBL" id="MDA0140447.1"/>
    </source>
</evidence>
<keyword evidence="6 13" id="KW-0560">Oxidoreductase</keyword>
<evidence type="ECO:0000256" key="3">
    <source>
        <dbReference type="ARBA" id="ARBA00022692"/>
    </source>
</evidence>
<keyword evidence="9 11" id="KW-0472">Membrane</keyword>
<feature type="transmembrane region" description="Helical" evidence="11">
    <location>
        <begin position="37"/>
        <end position="55"/>
    </location>
</feature>
<proteinExistence type="inferred from homology"/>
<gene>
    <name evidence="13" type="ORF">OJ962_23315</name>
</gene>